<dbReference type="RefSeq" id="WP_153450591.1">
    <property type="nucleotide sequence ID" value="NZ_WEGJ01000003.1"/>
</dbReference>
<dbReference type="GO" id="GO:0046872">
    <property type="term" value="F:metal ion binding"/>
    <property type="evidence" value="ECO:0007669"/>
    <property type="project" value="InterPro"/>
</dbReference>
<dbReference type="OrthoDB" id="3297424at2"/>
<feature type="chain" id="PRO_5029696739" description="Superoxide dismutase" evidence="2">
    <location>
        <begin position="25"/>
        <end position="197"/>
    </location>
</feature>
<comment type="similarity">
    <text evidence="1">Belongs to the Cu-Zn superoxide dismutase family.</text>
</comment>
<evidence type="ECO:0000313" key="4">
    <source>
        <dbReference type="Proteomes" id="UP000466345"/>
    </source>
</evidence>
<keyword evidence="4" id="KW-1185">Reference proteome</keyword>
<keyword evidence="2" id="KW-0732">Signal</keyword>
<organism evidence="3 4">
    <name type="scientific">Streptomyces smaragdinus</name>
    <dbReference type="NCBI Taxonomy" id="2585196"/>
    <lineage>
        <taxon>Bacteria</taxon>
        <taxon>Bacillati</taxon>
        <taxon>Actinomycetota</taxon>
        <taxon>Actinomycetes</taxon>
        <taxon>Kitasatosporales</taxon>
        <taxon>Streptomycetaceae</taxon>
        <taxon>Streptomyces</taxon>
    </lineage>
</organism>
<dbReference type="Proteomes" id="UP000466345">
    <property type="component" value="Unassembled WGS sequence"/>
</dbReference>
<feature type="signal peptide" evidence="2">
    <location>
        <begin position="1"/>
        <end position="24"/>
    </location>
</feature>
<dbReference type="InterPro" id="IPR036423">
    <property type="entry name" value="SOD-like_Cu/Zn_dom_sf"/>
</dbReference>
<gene>
    <name evidence="3" type="ORF">SRB5_14290</name>
</gene>
<protein>
    <recommendedName>
        <fullName evidence="5">Superoxide dismutase</fullName>
    </recommendedName>
</protein>
<proteinExistence type="inferred from homology"/>
<comment type="caution">
    <text evidence="3">The sequence shown here is derived from an EMBL/GenBank/DDBJ whole genome shotgun (WGS) entry which is preliminary data.</text>
</comment>
<dbReference type="SUPFAM" id="SSF49329">
    <property type="entry name" value="Cu,Zn superoxide dismutase-like"/>
    <property type="match status" value="1"/>
</dbReference>
<accession>A0A7K0CEX3</accession>
<evidence type="ECO:0000313" key="3">
    <source>
        <dbReference type="EMBL" id="MQY11314.1"/>
    </source>
</evidence>
<dbReference type="AlphaFoldDB" id="A0A7K0CEX3"/>
<dbReference type="GO" id="GO:0006801">
    <property type="term" value="P:superoxide metabolic process"/>
    <property type="evidence" value="ECO:0007669"/>
    <property type="project" value="InterPro"/>
</dbReference>
<reference evidence="3 4" key="1">
    <citation type="submission" date="2019-10" db="EMBL/GenBank/DDBJ databases">
        <title>Streptomyces smaragdinus sp. nov. and Streptomyces fabii sp. nov., isolated from the gut of fungus growing-termite Macrotermes natalensis.</title>
        <authorList>
            <person name="Schwitalla J."/>
            <person name="Benndorf R."/>
            <person name="Martin K."/>
            <person name="De Beer W."/>
            <person name="Kaster A.-K."/>
            <person name="Vollmers J."/>
            <person name="Poulsen M."/>
            <person name="Beemelmanns C."/>
        </authorList>
    </citation>
    <scope>NUCLEOTIDE SEQUENCE [LARGE SCALE GENOMIC DNA]</scope>
    <source>
        <strain evidence="3 4">RB5</strain>
    </source>
</reference>
<dbReference type="Gene3D" id="2.60.40.200">
    <property type="entry name" value="Superoxide dismutase, copper/zinc binding domain"/>
    <property type="match status" value="1"/>
</dbReference>
<sequence>MRTALTLTAIALAAATLPATTSTAAAPAAPTAQPPVGIVLKAARFAPPTAFVRSDAITYDTTLVPAGAFIGVAEIGAGGETHTEIGLHGLLPDRAYGAHVHTKPCGYTPEESGPHYQNDVDPVQPSTDPAYANPENEVWLDFTTDSRGEATAGSVNDWRFRRGGARSIVVHEHGTATDPGHAGTAGDRLACFSVRLK</sequence>
<name>A0A7K0CEX3_9ACTN</name>
<evidence type="ECO:0000256" key="1">
    <source>
        <dbReference type="ARBA" id="ARBA00010457"/>
    </source>
</evidence>
<evidence type="ECO:0000256" key="2">
    <source>
        <dbReference type="SAM" id="SignalP"/>
    </source>
</evidence>
<dbReference type="EMBL" id="WEGJ01000003">
    <property type="protein sequence ID" value="MQY11314.1"/>
    <property type="molecule type" value="Genomic_DNA"/>
</dbReference>
<evidence type="ECO:0008006" key="5">
    <source>
        <dbReference type="Google" id="ProtNLM"/>
    </source>
</evidence>